<proteinExistence type="predicted"/>
<gene>
    <name evidence="1" type="ORF">UFOVP129_74</name>
</gene>
<accession>A0A6J5LIB4</accession>
<name>A0A6J5LIB4_9CAUD</name>
<evidence type="ECO:0000313" key="1">
    <source>
        <dbReference type="EMBL" id="CAB4131359.1"/>
    </source>
</evidence>
<reference evidence="1" key="1">
    <citation type="submission" date="2020-04" db="EMBL/GenBank/DDBJ databases">
        <authorList>
            <person name="Chiriac C."/>
            <person name="Salcher M."/>
            <person name="Ghai R."/>
            <person name="Kavagutti S V."/>
        </authorList>
    </citation>
    <scope>NUCLEOTIDE SEQUENCE</scope>
</reference>
<sequence length="74" mass="8589">MKSTNTVTATKKVYEPFTSTREAFFAMNELTPQSNYFTFVLRLIESEKQGTLTSEQYNWICAEFTAFEAEQPMI</sequence>
<dbReference type="EMBL" id="LR796245">
    <property type="protein sequence ID" value="CAB4131359.1"/>
    <property type="molecule type" value="Genomic_DNA"/>
</dbReference>
<organism evidence="1">
    <name type="scientific">uncultured Caudovirales phage</name>
    <dbReference type="NCBI Taxonomy" id="2100421"/>
    <lineage>
        <taxon>Viruses</taxon>
        <taxon>Duplodnaviria</taxon>
        <taxon>Heunggongvirae</taxon>
        <taxon>Uroviricota</taxon>
        <taxon>Caudoviricetes</taxon>
        <taxon>Peduoviridae</taxon>
        <taxon>Maltschvirus</taxon>
        <taxon>Maltschvirus maltsch</taxon>
    </lineage>
</organism>
<protein>
    <submittedName>
        <fullName evidence="1">Uncharacterized protein</fullName>
    </submittedName>
</protein>